<dbReference type="AlphaFoldDB" id="A0A4R3VRK6"/>
<accession>A0A4R3VRK6</accession>
<dbReference type="RefSeq" id="WP_132778621.1">
    <property type="nucleotide sequence ID" value="NZ_SMBZ01000045.1"/>
</dbReference>
<proteinExistence type="predicted"/>
<name>A0A4R3VRK6_9SPHI</name>
<gene>
    <name evidence="2" type="ORF">EDC17_10451</name>
</gene>
<evidence type="ECO:0000313" key="2">
    <source>
        <dbReference type="EMBL" id="TCV08264.1"/>
    </source>
</evidence>
<dbReference type="Pfam" id="PF13788">
    <property type="entry name" value="DUF4180"/>
    <property type="match status" value="1"/>
</dbReference>
<evidence type="ECO:0000313" key="3">
    <source>
        <dbReference type="Proteomes" id="UP000295197"/>
    </source>
</evidence>
<keyword evidence="3" id="KW-1185">Reference proteome</keyword>
<feature type="domain" description="DUF4180" evidence="1">
    <location>
        <begin position="9"/>
        <end position="91"/>
    </location>
</feature>
<reference evidence="2 3" key="1">
    <citation type="submission" date="2019-03" db="EMBL/GenBank/DDBJ databases">
        <title>Genomic Encyclopedia of Type Strains, Phase IV (KMG-IV): sequencing the most valuable type-strain genomes for metagenomic binning, comparative biology and taxonomic classification.</title>
        <authorList>
            <person name="Goeker M."/>
        </authorList>
    </citation>
    <scope>NUCLEOTIDE SEQUENCE [LARGE SCALE GENOMIC DNA]</scope>
    <source>
        <strain evidence="2 3">DSM 22362</strain>
    </source>
</reference>
<organism evidence="2 3">
    <name type="scientific">Sphingobacterium alimentarium</name>
    <dbReference type="NCBI Taxonomy" id="797292"/>
    <lineage>
        <taxon>Bacteria</taxon>
        <taxon>Pseudomonadati</taxon>
        <taxon>Bacteroidota</taxon>
        <taxon>Sphingobacteriia</taxon>
        <taxon>Sphingobacteriales</taxon>
        <taxon>Sphingobacteriaceae</taxon>
        <taxon>Sphingobacterium</taxon>
    </lineage>
</organism>
<comment type="caution">
    <text evidence="2">The sequence shown here is derived from an EMBL/GenBank/DDBJ whole genome shotgun (WGS) entry which is preliminary data.</text>
</comment>
<dbReference type="EMBL" id="SMBZ01000045">
    <property type="protein sequence ID" value="TCV08264.1"/>
    <property type="molecule type" value="Genomic_DNA"/>
</dbReference>
<sequence>MDIKTHEIDNHKIAEISAEEVLIAKLEDALDITGTLYYDGYDRVILYQKNLTPAFFDLKTKIAGDILQKFTQYQMSITIVGNFESYDSQSLA</sequence>
<dbReference type="InterPro" id="IPR025438">
    <property type="entry name" value="DUF4180"/>
</dbReference>
<dbReference type="OrthoDB" id="8595425at2"/>
<protein>
    <submittedName>
        <fullName evidence="2">Uncharacterized protein DUF4180</fullName>
    </submittedName>
</protein>
<evidence type="ECO:0000259" key="1">
    <source>
        <dbReference type="Pfam" id="PF13788"/>
    </source>
</evidence>
<dbReference type="Proteomes" id="UP000295197">
    <property type="component" value="Unassembled WGS sequence"/>
</dbReference>
<feature type="non-terminal residue" evidence="2">
    <location>
        <position position="92"/>
    </location>
</feature>